<feature type="transmembrane region" description="Helical" evidence="6">
    <location>
        <begin position="166"/>
        <end position="185"/>
    </location>
</feature>
<evidence type="ECO:0000256" key="6">
    <source>
        <dbReference type="SAM" id="Phobius"/>
    </source>
</evidence>
<evidence type="ECO:0000256" key="2">
    <source>
        <dbReference type="ARBA" id="ARBA00022692"/>
    </source>
</evidence>
<evidence type="ECO:0000256" key="4">
    <source>
        <dbReference type="ARBA" id="ARBA00023136"/>
    </source>
</evidence>
<dbReference type="Proteomes" id="UP000826234">
    <property type="component" value="Unassembled WGS sequence"/>
</dbReference>
<dbReference type="PANTHER" id="PTHR23423">
    <property type="entry name" value="ORGANIC SOLUTE TRANSPORTER-RELATED"/>
    <property type="match status" value="1"/>
</dbReference>
<dbReference type="InterPro" id="IPR005178">
    <property type="entry name" value="Ostalpha/TMEM184C"/>
</dbReference>
<organism evidence="7 8">
    <name type="scientific">Phrynosoma platyrhinos</name>
    <name type="common">Desert horned lizard</name>
    <dbReference type="NCBI Taxonomy" id="52577"/>
    <lineage>
        <taxon>Eukaryota</taxon>
        <taxon>Metazoa</taxon>
        <taxon>Chordata</taxon>
        <taxon>Craniata</taxon>
        <taxon>Vertebrata</taxon>
        <taxon>Euteleostomi</taxon>
        <taxon>Lepidosauria</taxon>
        <taxon>Squamata</taxon>
        <taxon>Bifurcata</taxon>
        <taxon>Unidentata</taxon>
        <taxon>Episquamata</taxon>
        <taxon>Toxicofera</taxon>
        <taxon>Iguania</taxon>
        <taxon>Phrynosomatidae</taxon>
        <taxon>Phrynosomatinae</taxon>
        <taxon>Phrynosoma</taxon>
    </lineage>
</organism>
<feature type="transmembrane region" description="Helical" evidence="6">
    <location>
        <begin position="36"/>
        <end position="60"/>
    </location>
</feature>
<accession>A0ABQ7TGM3</accession>
<proteinExistence type="predicted"/>
<feature type="transmembrane region" description="Helical" evidence="6">
    <location>
        <begin position="205"/>
        <end position="224"/>
    </location>
</feature>
<feature type="transmembrane region" description="Helical" evidence="6">
    <location>
        <begin position="281"/>
        <end position="301"/>
    </location>
</feature>
<keyword evidence="4 6" id="KW-0472">Membrane</keyword>
<evidence type="ECO:0008006" key="9">
    <source>
        <dbReference type="Google" id="ProtNLM"/>
    </source>
</evidence>
<feature type="transmembrane region" description="Helical" evidence="6">
    <location>
        <begin position="96"/>
        <end position="119"/>
    </location>
</feature>
<reference evidence="7 8" key="1">
    <citation type="journal article" date="2022" name="Gigascience">
        <title>A chromosome-level genome assembly and annotation of the desert horned lizard, Phrynosoma platyrhinos, provides insight into chromosomal rearrangements among reptiles.</title>
        <authorList>
            <person name="Koochekian N."/>
            <person name="Ascanio A."/>
            <person name="Farleigh K."/>
            <person name="Card D.C."/>
            <person name="Schield D.R."/>
            <person name="Castoe T.A."/>
            <person name="Jezkova T."/>
        </authorList>
    </citation>
    <scope>NUCLEOTIDE SEQUENCE [LARGE SCALE GENOMIC DNA]</scope>
    <source>
        <strain evidence="7">NK-2021</strain>
    </source>
</reference>
<gene>
    <name evidence="7" type="ORF">JD844_010509</name>
</gene>
<keyword evidence="2 6" id="KW-0812">Transmembrane</keyword>
<dbReference type="EMBL" id="JAIPUX010000439">
    <property type="protein sequence ID" value="KAH0628889.1"/>
    <property type="molecule type" value="Genomic_DNA"/>
</dbReference>
<evidence type="ECO:0000313" key="7">
    <source>
        <dbReference type="EMBL" id="KAH0628889.1"/>
    </source>
</evidence>
<dbReference type="SMART" id="SM01417">
    <property type="entry name" value="Solute_trans_a"/>
    <property type="match status" value="1"/>
</dbReference>
<keyword evidence="3 6" id="KW-1133">Transmembrane helix</keyword>
<evidence type="ECO:0000313" key="8">
    <source>
        <dbReference type="Proteomes" id="UP000826234"/>
    </source>
</evidence>
<feature type="region of interest" description="Disordered" evidence="5">
    <location>
        <begin position="312"/>
        <end position="346"/>
    </location>
</feature>
<feature type="compositionally biased region" description="Polar residues" evidence="5">
    <location>
        <begin position="320"/>
        <end position="339"/>
    </location>
</feature>
<feature type="transmembrane region" description="Helical" evidence="6">
    <location>
        <begin position="72"/>
        <end position="90"/>
    </location>
</feature>
<dbReference type="Pfam" id="PF03619">
    <property type="entry name" value="Solute_trans_a"/>
    <property type="match status" value="1"/>
</dbReference>
<keyword evidence="8" id="KW-1185">Reference proteome</keyword>
<feature type="transmembrane region" description="Helical" evidence="6">
    <location>
        <begin position="236"/>
        <end position="257"/>
    </location>
</feature>
<evidence type="ECO:0000256" key="5">
    <source>
        <dbReference type="SAM" id="MobiDB-lite"/>
    </source>
</evidence>
<protein>
    <recommendedName>
        <fullName evidence="9">Organic solute transporter subunit alpha</fullName>
    </recommendedName>
</protein>
<evidence type="ECO:0000256" key="3">
    <source>
        <dbReference type="ARBA" id="ARBA00022989"/>
    </source>
</evidence>
<comment type="caution">
    <text evidence="7">The sequence shown here is derived from an EMBL/GenBank/DDBJ whole genome shotgun (WGS) entry which is preliminary data.</text>
</comment>
<evidence type="ECO:0000256" key="1">
    <source>
        <dbReference type="ARBA" id="ARBA00004141"/>
    </source>
</evidence>
<sequence length="426" mass="47725">MGCTLRIKNKWGREGFPLFPPNPHHCPSVTVIKGQIWIFLVPVFLGFVQIGLFLEEIGFFLRHGKSSHRTSLSLWILGVYPVFGLTSLIGLFIPRAFFVCSFVGSIYHSITLWKFLALIRDFFGGSDRMLEQLAGQRVSPNPFPCCCCCCLPEIAANRTNLRCMTLAVYQLSLIRTILFFVTLILWTDEKYDYGDVGYTNPNSYINVIIGISTFLSFYGYLLFYKATRPALTGYSLRSKFVCIILVLVLCGLQSGILETMGAVGTIPCSPPLSPVTRSQVIYYYSLAVEMFFIGLFARYSFRRIEPQPDPWQVTRHRASQTEGAQSESSSPANETSMEGTNPGYLPDESLCTIEHSPLDRFDFMVGEPRARQQESWGLGSQRKGTLRVEGVKTRVPLERTGVELSSTGIQVQAQVVKVDTDGITVV</sequence>
<name>A0ABQ7TGM3_PHRPL</name>
<comment type="subcellular location">
    <subcellularLocation>
        <location evidence="1">Membrane</location>
        <topology evidence="1">Multi-pass membrane protein</topology>
    </subcellularLocation>
</comment>